<evidence type="ECO:0000256" key="2">
    <source>
        <dbReference type="SAM" id="SignalP"/>
    </source>
</evidence>
<keyword evidence="5" id="KW-1185">Reference proteome</keyword>
<dbReference type="EMBL" id="MU004182">
    <property type="protein sequence ID" value="KAF2501749.1"/>
    <property type="molecule type" value="Genomic_DNA"/>
</dbReference>
<dbReference type="InterPro" id="IPR002889">
    <property type="entry name" value="WSC_carb-bd"/>
</dbReference>
<dbReference type="Proteomes" id="UP000799750">
    <property type="component" value="Unassembled WGS sequence"/>
</dbReference>
<feature type="signal peptide" evidence="2">
    <location>
        <begin position="1"/>
        <end position="24"/>
    </location>
</feature>
<dbReference type="Pfam" id="PF01822">
    <property type="entry name" value="WSC"/>
    <property type="match status" value="5"/>
</dbReference>
<proteinExistence type="predicted"/>
<organism evidence="4 5">
    <name type="scientific">Lophium mytilinum</name>
    <dbReference type="NCBI Taxonomy" id="390894"/>
    <lineage>
        <taxon>Eukaryota</taxon>
        <taxon>Fungi</taxon>
        <taxon>Dikarya</taxon>
        <taxon>Ascomycota</taxon>
        <taxon>Pezizomycotina</taxon>
        <taxon>Dothideomycetes</taxon>
        <taxon>Pleosporomycetidae</taxon>
        <taxon>Mytilinidiales</taxon>
        <taxon>Mytilinidiaceae</taxon>
        <taxon>Lophium</taxon>
    </lineage>
</organism>
<dbReference type="InterPro" id="IPR009880">
    <property type="entry name" value="Glyoxal_oxidase_N"/>
</dbReference>
<dbReference type="InterPro" id="IPR014756">
    <property type="entry name" value="Ig_E-set"/>
</dbReference>
<protein>
    <submittedName>
        <fullName evidence="4">Glyoxal oxidase-like protein</fullName>
    </submittedName>
</protein>
<gene>
    <name evidence="4" type="ORF">BU16DRAFT_522642</name>
</gene>
<accession>A0A6A6RAL9</accession>
<dbReference type="InterPro" id="IPR013783">
    <property type="entry name" value="Ig-like_fold"/>
</dbReference>
<feature type="chain" id="PRO_5025445404" evidence="2">
    <location>
        <begin position="25"/>
        <end position="1106"/>
    </location>
</feature>
<dbReference type="InterPro" id="IPR037293">
    <property type="entry name" value="Gal_Oxidase_central_sf"/>
</dbReference>
<feature type="domain" description="WSC" evidence="3">
    <location>
        <begin position="154"/>
        <end position="250"/>
    </location>
</feature>
<feature type="domain" description="WSC" evidence="3">
    <location>
        <begin position="492"/>
        <end position="586"/>
    </location>
</feature>
<feature type="domain" description="WSC" evidence="3">
    <location>
        <begin position="44"/>
        <end position="138"/>
    </location>
</feature>
<dbReference type="PANTHER" id="PTHR32208:SF105">
    <property type="entry name" value="COPPER RADICAL OXIDASE"/>
    <property type="match status" value="1"/>
</dbReference>
<dbReference type="CDD" id="cd02851">
    <property type="entry name" value="E_set_GO_C"/>
    <property type="match status" value="1"/>
</dbReference>
<name>A0A6A6RAL9_9PEZI</name>
<sequence length="1106" mass="116921">MAPTIVTSALSALLLISSASFTSATLHHHHDKRALTPPAAPATNWTYLGCYTDSVGARGLVSAGYNSGNSMTNEACVSYCKGKNYIYAGTEYAGECYCGNKLQSTSTLDDDSTCNMACNGDATEPCGGPNRMTVYSTPPPAQDPGPFINPGVDGSHYQGCYSDTNAGRTLNHGLPVPGGQSALTVALCVSTCSDAGYVLAGVEYSSECYCANAIGGTGALLDDSSCSMTCNGNSTEFCGGSNALSVYSSKTAPDGWKALGCYTDSAGARTLTTYEFPPGDLTIEKCTSACEGFTYAGVEYGGECYCGNEFSNDGGPAPDGNALCNKPCNGNAQETCGGPNRLNVFQVVGGASTTTTSAAASATVAATPTSTKPVNTALPTGWAYKGCYIDGANGRIMENQEPDSSSNTIEQCVATCDGLGYAVAGMQYGAQCFCDDFVRNGGALTSDSDCNMNCAGDATEKCGAGNRMSIYSDAPLQVYQPPATQTQNLNGSWEYQYCLYDDAEARTFAYQLILPKNNTANNCLASCQQFGYEAGGMEFGDECYCGDPANVLPGNQKPEADCNSVCTGNATYLCGGGNRISYYKWTGPSLTAWNYASGNAAGAYEFLIGGVIVPLITTPAINGKVTFLEKHGTGNPNATGAYELDIAQLNNFTGAWREMHVKSDVFCSAGLTLPDKAGRQINIGGWANDDTYGIRLYWPDGSPGVDGVNDWQENVQEVHLQKGRWYPTAMIMPNGSILVVGGEQGSNGAPVPSLEILPTTGPYLYCDWLERTDPYNLYPFLAVLPSGDIFVAYYNEARILDVVTLETKRVLPNIPGAVNDFLGGRTYPFEGTAVIMPQHSPYSDPLTVMMCGGSIPGPEFALDNCVSITPDVIGAEWVIERMPSKRVISCMTALPDGTFVIMNGGQQGRAGFGLCTEPNHNAVIYDPSAPVNHRMTVAANTTVDRLYHSEAVLLDDGRVLVSGSDPEDVRFVQEYRNEVFIPPYLMGSPTQPVISITAANKHVNWAATFQITTDSPISKISLMGATSSTHGNSMGMRTFFPDFSCGGGICTITAPPDNKICPPGWFQVFALNTAGVPSKAVWVRVGQDLASLGNWPAHPDFLLPGV</sequence>
<dbReference type="AlphaFoldDB" id="A0A6A6RAL9"/>
<evidence type="ECO:0000313" key="4">
    <source>
        <dbReference type="EMBL" id="KAF2501749.1"/>
    </source>
</evidence>
<evidence type="ECO:0000313" key="5">
    <source>
        <dbReference type="Proteomes" id="UP000799750"/>
    </source>
</evidence>
<dbReference type="Pfam" id="PF09118">
    <property type="entry name" value="GO-like_E_set"/>
    <property type="match status" value="1"/>
</dbReference>
<dbReference type="PROSITE" id="PS51212">
    <property type="entry name" value="WSC"/>
    <property type="match status" value="5"/>
</dbReference>
<feature type="domain" description="WSC" evidence="3">
    <location>
        <begin position="255"/>
        <end position="348"/>
    </location>
</feature>
<dbReference type="SUPFAM" id="SSF81296">
    <property type="entry name" value="E set domains"/>
    <property type="match status" value="1"/>
</dbReference>
<dbReference type="Gene3D" id="2.130.10.80">
    <property type="entry name" value="Galactose oxidase/kelch, beta-propeller"/>
    <property type="match status" value="1"/>
</dbReference>
<dbReference type="InterPro" id="IPR011043">
    <property type="entry name" value="Gal_Oxase/kelch_b-propeller"/>
</dbReference>
<evidence type="ECO:0000259" key="3">
    <source>
        <dbReference type="PROSITE" id="PS51212"/>
    </source>
</evidence>
<dbReference type="InterPro" id="IPR015202">
    <property type="entry name" value="GO-like_E_set"/>
</dbReference>
<dbReference type="OrthoDB" id="2019572at2759"/>
<reference evidence="4" key="1">
    <citation type="journal article" date="2020" name="Stud. Mycol.">
        <title>101 Dothideomycetes genomes: a test case for predicting lifestyles and emergence of pathogens.</title>
        <authorList>
            <person name="Haridas S."/>
            <person name="Albert R."/>
            <person name="Binder M."/>
            <person name="Bloem J."/>
            <person name="Labutti K."/>
            <person name="Salamov A."/>
            <person name="Andreopoulos B."/>
            <person name="Baker S."/>
            <person name="Barry K."/>
            <person name="Bills G."/>
            <person name="Bluhm B."/>
            <person name="Cannon C."/>
            <person name="Castanera R."/>
            <person name="Culley D."/>
            <person name="Daum C."/>
            <person name="Ezra D."/>
            <person name="Gonzalez J."/>
            <person name="Henrissat B."/>
            <person name="Kuo A."/>
            <person name="Liang C."/>
            <person name="Lipzen A."/>
            <person name="Lutzoni F."/>
            <person name="Magnuson J."/>
            <person name="Mondo S."/>
            <person name="Nolan M."/>
            <person name="Ohm R."/>
            <person name="Pangilinan J."/>
            <person name="Park H.-J."/>
            <person name="Ramirez L."/>
            <person name="Alfaro M."/>
            <person name="Sun H."/>
            <person name="Tritt A."/>
            <person name="Yoshinaga Y."/>
            <person name="Zwiers L.-H."/>
            <person name="Turgeon B."/>
            <person name="Goodwin S."/>
            <person name="Spatafora J."/>
            <person name="Crous P."/>
            <person name="Grigoriev I."/>
        </authorList>
    </citation>
    <scope>NUCLEOTIDE SEQUENCE</scope>
    <source>
        <strain evidence="4">CBS 269.34</strain>
    </source>
</reference>
<dbReference type="SUPFAM" id="SSF50965">
    <property type="entry name" value="Galactose oxidase, central domain"/>
    <property type="match status" value="1"/>
</dbReference>
<dbReference type="Gene3D" id="2.60.40.10">
    <property type="entry name" value="Immunoglobulins"/>
    <property type="match status" value="1"/>
</dbReference>
<dbReference type="Pfam" id="PF07250">
    <property type="entry name" value="Glyoxal_oxid_N"/>
    <property type="match status" value="1"/>
</dbReference>
<dbReference type="SMART" id="SM00321">
    <property type="entry name" value="WSC"/>
    <property type="match status" value="5"/>
</dbReference>
<dbReference type="PANTHER" id="PTHR32208">
    <property type="entry name" value="SECRETED PROTEIN-RELATED"/>
    <property type="match status" value="1"/>
</dbReference>
<evidence type="ECO:0000256" key="1">
    <source>
        <dbReference type="ARBA" id="ARBA00022729"/>
    </source>
</evidence>
<feature type="domain" description="WSC" evidence="3">
    <location>
        <begin position="381"/>
        <end position="474"/>
    </location>
</feature>
<keyword evidence="1 2" id="KW-0732">Signal</keyword>